<keyword evidence="2" id="KW-1185">Reference proteome</keyword>
<dbReference type="Proteomes" id="UP001454489">
    <property type="component" value="Unassembled WGS sequence"/>
</dbReference>
<reference evidence="1 2" key="1">
    <citation type="submission" date="2024-03" db="EMBL/GenBank/DDBJ databases">
        <title>Human intestinal bacterial collection.</title>
        <authorList>
            <person name="Pauvert C."/>
            <person name="Hitch T.C.A."/>
            <person name="Clavel T."/>
        </authorList>
    </citation>
    <scope>NUCLEOTIDE SEQUENCE [LARGE SCALE GENOMIC DNA]</scope>
    <source>
        <strain evidence="1 2">CLA-AA-H185</strain>
    </source>
</reference>
<organism evidence="1 2">
    <name type="scientific">Maccoyibacter intestinihominis</name>
    <dbReference type="NCBI Taxonomy" id="3133499"/>
    <lineage>
        <taxon>Bacteria</taxon>
        <taxon>Bacillati</taxon>
        <taxon>Bacillota</taxon>
        <taxon>Clostridia</taxon>
        <taxon>Lachnospirales</taxon>
        <taxon>Lachnospiraceae</taxon>
        <taxon>Maccoyibacter</taxon>
    </lineage>
</organism>
<dbReference type="EMBL" id="JBBMEX010000012">
    <property type="protein sequence ID" value="MEQ2558407.1"/>
    <property type="molecule type" value="Genomic_DNA"/>
</dbReference>
<evidence type="ECO:0000313" key="1">
    <source>
        <dbReference type="EMBL" id="MEQ2558407.1"/>
    </source>
</evidence>
<accession>A0ABV1HGF9</accession>
<sequence>MDYNNKDWYYSPQTYPFYTPYQMQMQGGFPMQMQGNYLKEMEYEKDLDRMRELYPNEVKKIQKYVDEECDRMEYEGSLMFDEYPDKTMLSLVSKRIMDKIAQDSEKDEVETSECCGGSRRGGGLSDLVEVLLYNEMYRRRCRHRRCNRWW</sequence>
<name>A0ABV1HGF9_9FIRM</name>
<protein>
    <submittedName>
        <fullName evidence="1">Uncharacterized protein</fullName>
    </submittedName>
</protein>
<evidence type="ECO:0000313" key="2">
    <source>
        <dbReference type="Proteomes" id="UP001454489"/>
    </source>
</evidence>
<gene>
    <name evidence="1" type="ORF">WMO43_11090</name>
</gene>
<comment type="caution">
    <text evidence="1">The sequence shown here is derived from an EMBL/GenBank/DDBJ whole genome shotgun (WGS) entry which is preliminary data.</text>
</comment>
<proteinExistence type="predicted"/>
<dbReference type="RefSeq" id="WP_353531226.1">
    <property type="nucleotide sequence ID" value="NZ_JBBMEX010000012.1"/>
</dbReference>